<evidence type="ECO:0000313" key="5">
    <source>
        <dbReference type="EMBL" id="PSL32342.1"/>
    </source>
</evidence>
<dbReference type="GO" id="GO:0016628">
    <property type="term" value="F:oxidoreductase activity, acting on the CH-CH group of donors, NAD or NADP as acceptor"/>
    <property type="evidence" value="ECO:0007669"/>
    <property type="project" value="UniProtKB-ARBA"/>
</dbReference>
<name>A0A2P8GEF2_9BACT</name>
<dbReference type="PANTHER" id="PTHR22893:SF91">
    <property type="entry name" value="NADPH DEHYDROGENASE 2-RELATED"/>
    <property type="match status" value="1"/>
</dbReference>
<dbReference type="InterPro" id="IPR001155">
    <property type="entry name" value="OxRdtase_FMN_N"/>
</dbReference>
<dbReference type="AlphaFoldDB" id="A0A2P8GEF2"/>
<dbReference type="Proteomes" id="UP000241964">
    <property type="component" value="Unassembled WGS sequence"/>
</dbReference>
<organism evidence="5 6">
    <name type="scientific">Dyadobacter jiangsuensis</name>
    <dbReference type="NCBI Taxonomy" id="1591085"/>
    <lineage>
        <taxon>Bacteria</taxon>
        <taxon>Pseudomonadati</taxon>
        <taxon>Bacteroidota</taxon>
        <taxon>Cytophagia</taxon>
        <taxon>Cytophagales</taxon>
        <taxon>Spirosomataceae</taxon>
        <taxon>Dyadobacter</taxon>
    </lineage>
</organism>
<sequence>MSKLLSEYQKDTFELKNRLVMAPMTRSRAIGNLPNDLMVQYYAQRAGAGLVVTEGTAPAPEGLGYARIPRIFSDAQTDAWRKIADAVQGQGSRIFMQLMHTGRIAHVHNLPAGIRVIGVSDIPAAGQMWTDEEGMLDHSVPEALSTAGVEDVINEFVKAAENAVEAGFDGIELHNANGYLLEQFLNPNVNNRTDRFGGSIENRSRAVLEIARKTAAAIGKDKVGIRFSPFGTYNDLLPYDRAEVQKTYEYLATELNAIGITYIHISLTPDLDNETLQIIRRQFSGTIILCNGFTSQTAETALGEGIADLIAFGQPFLANPDLVTRIETGAALNAPDYKTFYTAGETGYIDYPSLTLADK</sequence>
<keyword evidence="3" id="KW-0560">Oxidoreductase</keyword>
<evidence type="ECO:0000313" key="6">
    <source>
        <dbReference type="Proteomes" id="UP000241964"/>
    </source>
</evidence>
<dbReference type="InterPro" id="IPR045247">
    <property type="entry name" value="Oye-like"/>
</dbReference>
<dbReference type="Pfam" id="PF00724">
    <property type="entry name" value="Oxidored_FMN"/>
    <property type="match status" value="1"/>
</dbReference>
<dbReference type="SUPFAM" id="SSF51395">
    <property type="entry name" value="FMN-linked oxidoreductases"/>
    <property type="match status" value="1"/>
</dbReference>
<dbReference type="GO" id="GO:0005829">
    <property type="term" value="C:cytosol"/>
    <property type="evidence" value="ECO:0007669"/>
    <property type="project" value="TreeGrafter"/>
</dbReference>
<comment type="cofactor">
    <cofactor evidence="1">
        <name>FMN</name>
        <dbReference type="ChEBI" id="CHEBI:58210"/>
    </cofactor>
</comment>
<dbReference type="Gene3D" id="3.20.20.70">
    <property type="entry name" value="Aldolase class I"/>
    <property type="match status" value="1"/>
</dbReference>
<reference evidence="5 6" key="1">
    <citation type="submission" date="2018-03" db="EMBL/GenBank/DDBJ databases">
        <title>Genomic Encyclopedia of Archaeal and Bacterial Type Strains, Phase II (KMG-II): from individual species to whole genera.</title>
        <authorList>
            <person name="Goeker M."/>
        </authorList>
    </citation>
    <scope>NUCLEOTIDE SEQUENCE [LARGE SCALE GENOMIC DNA]</scope>
    <source>
        <strain evidence="5 6">DSM 29057</strain>
    </source>
</reference>
<comment type="similarity">
    <text evidence="2">Belongs to the NADH:flavin oxidoreductase/NADH oxidase family.</text>
</comment>
<accession>A0A2P8GEF2</accession>
<dbReference type="InterPro" id="IPR013785">
    <property type="entry name" value="Aldolase_TIM"/>
</dbReference>
<gene>
    <name evidence="5" type="ORF">CLV60_10256</name>
</gene>
<feature type="domain" description="NADH:flavin oxidoreductase/NADH oxidase N-terminal" evidence="4">
    <location>
        <begin position="13"/>
        <end position="332"/>
    </location>
</feature>
<dbReference type="OrthoDB" id="9772736at2"/>
<dbReference type="EMBL" id="PYAS01000002">
    <property type="protein sequence ID" value="PSL32342.1"/>
    <property type="molecule type" value="Genomic_DNA"/>
</dbReference>
<protein>
    <submittedName>
        <fullName evidence="5">N-ethylmaleimide reductase</fullName>
    </submittedName>
</protein>
<evidence type="ECO:0000256" key="3">
    <source>
        <dbReference type="ARBA" id="ARBA00023002"/>
    </source>
</evidence>
<evidence type="ECO:0000259" key="4">
    <source>
        <dbReference type="Pfam" id="PF00724"/>
    </source>
</evidence>
<dbReference type="PANTHER" id="PTHR22893">
    <property type="entry name" value="NADH OXIDOREDUCTASE-RELATED"/>
    <property type="match status" value="1"/>
</dbReference>
<evidence type="ECO:0000256" key="2">
    <source>
        <dbReference type="ARBA" id="ARBA00005979"/>
    </source>
</evidence>
<dbReference type="FunFam" id="3.20.20.70:FF:000059">
    <property type="entry name" value="N-ethylmaleimide reductase, FMN-linked"/>
    <property type="match status" value="1"/>
</dbReference>
<dbReference type="CDD" id="cd02933">
    <property type="entry name" value="OYE_like_FMN"/>
    <property type="match status" value="1"/>
</dbReference>
<dbReference type="GO" id="GO:0010181">
    <property type="term" value="F:FMN binding"/>
    <property type="evidence" value="ECO:0007669"/>
    <property type="project" value="InterPro"/>
</dbReference>
<comment type="caution">
    <text evidence="5">The sequence shown here is derived from an EMBL/GenBank/DDBJ whole genome shotgun (WGS) entry which is preliminary data.</text>
</comment>
<keyword evidence="6" id="KW-1185">Reference proteome</keyword>
<evidence type="ECO:0000256" key="1">
    <source>
        <dbReference type="ARBA" id="ARBA00001917"/>
    </source>
</evidence>
<proteinExistence type="inferred from homology"/>
<dbReference type="RefSeq" id="WP_106594469.1">
    <property type="nucleotide sequence ID" value="NZ_PYAS01000002.1"/>
</dbReference>